<dbReference type="GO" id="GO:0016491">
    <property type="term" value="F:oxidoreductase activity"/>
    <property type="evidence" value="ECO:0007669"/>
    <property type="project" value="UniProtKB-KW"/>
</dbReference>
<evidence type="ECO:0000313" key="4">
    <source>
        <dbReference type="Proteomes" id="UP000266426"/>
    </source>
</evidence>
<dbReference type="InterPro" id="IPR023210">
    <property type="entry name" value="NADP_OxRdtase_dom"/>
</dbReference>
<feature type="domain" description="NADP-dependent oxidoreductase" evidence="2">
    <location>
        <begin position="15"/>
        <end position="311"/>
    </location>
</feature>
<dbReference type="PANTHER" id="PTHR43364">
    <property type="entry name" value="NADH-SPECIFIC METHYLGLYOXAL REDUCTASE-RELATED"/>
    <property type="match status" value="1"/>
</dbReference>
<dbReference type="InterPro" id="IPR018170">
    <property type="entry name" value="Aldo/ket_reductase_CS"/>
</dbReference>
<dbReference type="Pfam" id="PF00248">
    <property type="entry name" value="Aldo_ket_red"/>
    <property type="match status" value="1"/>
</dbReference>
<dbReference type="EMBL" id="QZJZ01000059">
    <property type="protein sequence ID" value="RJP58882.1"/>
    <property type="molecule type" value="Genomic_DNA"/>
</dbReference>
<dbReference type="PROSITE" id="PS00062">
    <property type="entry name" value="ALDOKETO_REDUCTASE_2"/>
    <property type="match status" value="1"/>
</dbReference>
<dbReference type="PANTHER" id="PTHR43364:SF4">
    <property type="entry name" value="NAD(P)-LINKED OXIDOREDUCTASE SUPERFAMILY PROTEIN"/>
    <property type="match status" value="1"/>
</dbReference>
<dbReference type="FunFam" id="3.20.20.100:FF:000004">
    <property type="entry name" value="Oxidoreductase, aldo/keto reductase"/>
    <property type="match status" value="1"/>
</dbReference>
<dbReference type="Gene3D" id="3.20.20.100">
    <property type="entry name" value="NADP-dependent oxidoreductase domain"/>
    <property type="match status" value="1"/>
</dbReference>
<comment type="caution">
    <text evidence="3">The sequence shown here is derived from an EMBL/GenBank/DDBJ whole genome shotgun (WGS) entry which is preliminary data.</text>
</comment>
<evidence type="ECO:0000256" key="1">
    <source>
        <dbReference type="ARBA" id="ARBA00023002"/>
    </source>
</evidence>
<dbReference type="InterPro" id="IPR036812">
    <property type="entry name" value="NAD(P)_OxRdtase_dom_sf"/>
</dbReference>
<dbReference type="InterPro" id="IPR050523">
    <property type="entry name" value="AKR_Detox_Biosynth"/>
</dbReference>
<evidence type="ECO:0000313" key="3">
    <source>
        <dbReference type="EMBL" id="RJP58882.1"/>
    </source>
</evidence>
<dbReference type="AlphaFoldDB" id="A0A3A4R1M7"/>
<gene>
    <name evidence="3" type="ORF">C4541_07130</name>
</gene>
<reference evidence="3 4" key="1">
    <citation type="journal article" date="2017" name="ISME J.">
        <title>Energy and carbon metabolisms in a deep terrestrial subsurface fluid microbial community.</title>
        <authorList>
            <person name="Momper L."/>
            <person name="Jungbluth S.P."/>
            <person name="Lee M.D."/>
            <person name="Amend J.P."/>
        </authorList>
    </citation>
    <scope>NUCLEOTIDE SEQUENCE [LARGE SCALE GENOMIC DNA]</scope>
    <source>
        <strain evidence="3">SURF_26</strain>
    </source>
</reference>
<dbReference type="Proteomes" id="UP000266426">
    <property type="component" value="Unassembled WGS sequence"/>
</dbReference>
<accession>A0A3A4R1M7</accession>
<protein>
    <submittedName>
        <fullName evidence="3">Aldo/keto reductase</fullName>
    </submittedName>
</protein>
<dbReference type="GO" id="GO:0005829">
    <property type="term" value="C:cytosol"/>
    <property type="evidence" value="ECO:0007669"/>
    <property type="project" value="UniProtKB-ARBA"/>
</dbReference>
<sequence>MEIRTLGSSMLKVTPIGLGTWVMGGWMWGGAEEQDGIDAIKISVERGITLIDTAPVYGFGKSETIVGKALKELGCREKIILATKCGLEWDDNERVRRNCGKQRILQEINDSLRRLQTDYIDLYQVHWPDKYTPFEETMGAMRELYDAGKIRAIGVSNYSVEQIEASAQFAPLHTLQPPFNLFEQDTAKELLPYCVKHTIGTLTYSTLCSGLLTGKFTAKSQFSKGDLRKSDPKFKGERFQMYLKAVDALKKFAQSKGSTVGQLAIEWAFNQNGVTCTLVGARNAAQAAANCSVLEKQCFSADDFIEIDKIVNTIIK</sequence>
<dbReference type="SUPFAM" id="SSF51430">
    <property type="entry name" value="NAD(P)-linked oxidoreductase"/>
    <property type="match status" value="1"/>
</dbReference>
<organism evidence="3 4">
    <name type="scientific">Candidatus Auribacter fodinae</name>
    <dbReference type="NCBI Taxonomy" id="2093366"/>
    <lineage>
        <taxon>Bacteria</taxon>
        <taxon>Pseudomonadati</taxon>
        <taxon>Candidatus Auribacterota</taxon>
        <taxon>Candidatus Auribacteria</taxon>
        <taxon>Candidatus Auribacterales</taxon>
        <taxon>Candidatus Auribacteraceae</taxon>
        <taxon>Candidatus Auribacter</taxon>
    </lineage>
</organism>
<name>A0A3A4R1M7_9BACT</name>
<keyword evidence="1" id="KW-0560">Oxidoreductase</keyword>
<evidence type="ECO:0000259" key="2">
    <source>
        <dbReference type="Pfam" id="PF00248"/>
    </source>
</evidence>
<proteinExistence type="predicted"/>